<evidence type="ECO:0008006" key="4">
    <source>
        <dbReference type="Google" id="ProtNLM"/>
    </source>
</evidence>
<evidence type="ECO:0000313" key="3">
    <source>
        <dbReference type="Proteomes" id="UP001054945"/>
    </source>
</evidence>
<dbReference type="Proteomes" id="UP001054945">
    <property type="component" value="Unassembled WGS sequence"/>
</dbReference>
<sequence>MSMLTFCNTLWQKLRISTLWLMSLTSSKTRSLVKSPQSAGCLQAQPLTAVTKRHGATRKRKRQESRDAVRGRVQDGPAHEKKHLES</sequence>
<protein>
    <recommendedName>
        <fullName evidence="4">Secreted protein</fullName>
    </recommendedName>
</protein>
<gene>
    <name evidence="2" type="ORF">CEXT_634041</name>
</gene>
<name>A0AAV4TSS6_CAEEX</name>
<accession>A0AAV4TSS6</accession>
<feature type="region of interest" description="Disordered" evidence="1">
    <location>
        <begin position="44"/>
        <end position="86"/>
    </location>
</feature>
<proteinExistence type="predicted"/>
<keyword evidence="3" id="KW-1185">Reference proteome</keyword>
<evidence type="ECO:0000256" key="1">
    <source>
        <dbReference type="SAM" id="MobiDB-lite"/>
    </source>
</evidence>
<comment type="caution">
    <text evidence="2">The sequence shown here is derived from an EMBL/GenBank/DDBJ whole genome shotgun (WGS) entry which is preliminary data.</text>
</comment>
<dbReference type="EMBL" id="BPLR01011813">
    <property type="protein sequence ID" value="GIY49270.1"/>
    <property type="molecule type" value="Genomic_DNA"/>
</dbReference>
<organism evidence="2 3">
    <name type="scientific">Caerostris extrusa</name>
    <name type="common">Bark spider</name>
    <name type="synonym">Caerostris bankana</name>
    <dbReference type="NCBI Taxonomy" id="172846"/>
    <lineage>
        <taxon>Eukaryota</taxon>
        <taxon>Metazoa</taxon>
        <taxon>Ecdysozoa</taxon>
        <taxon>Arthropoda</taxon>
        <taxon>Chelicerata</taxon>
        <taxon>Arachnida</taxon>
        <taxon>Araneae</taxon>
        <taxon>Araneomorphae</taxon>
        <taxon>Entelegynae</taxon>
        <taxon>Araneoidea</taxon>
        <taxon>Araneidae</taxon>
        <taxon>Caerostris</taxon>
    </lineage>
</organism>
<evidence type="ECO:0000313" key="2">
    <source>
        <dbReference type="EMBL" id="GIY49270.1"/>
    </source>
</evidence>
<dbReference type="AlphaFoldDB" id="A0AAV4TSS6"/>
<reference evidence="2 3" key="1">
    <citation type="submission" date="2021-06" db="EMBL/GenBank/DDBJ databases">
        <title>Caerostris extrusa draft genome.</title>
        <authorList>
            <person name="Kono N."/>
            <person name="Arakawa K."/>
        </authorList>
    </citation>
    <scope>NUCLEOTIDE SEQUENCE [LARGE SCALE GENOMIC DNA]</scope>
</reference>
<feature type="compositionally biased region" description="Basic and acidic residues" evidence="1">
    <location>
        <begin position="64"/>
        <end position="86"/>
    </location>
</feature>
<feature type="compositionally biased region" description="Basic residues" evidence="1">
    <location>
        <begin position="51"/>
        <end position="63"/>
    </location>
</feature>